<dbReference type="InterPro" id="IPR011990">
    <property type="entry name" value="TPR-like_helical_dom_sf"/>
</dbReference>
<dbReference type="InterPro" id="IPR027039">
    <property type="entry name" value="Crtac1"/>
</dbReference>
<accession>A0AAU7C9U7</accession>
<dbReference type="InterPro" id="IPR013517">
    <property type="entry name" value="FG-GAP"/>
</dbReference>
<dbReference type="Gene3D" id="2.130.10.130">
    <property type="entry name" value="Integrin alpha, N-terminal"/>
    <property type="match status" value="2"/>
</dbReference>
<dbReference type="Pfam" id="PF14559">
    <property type="entry name" value="TPR_19"/>
    <property type="match status" value="1"/>
</dbReference>
<dbReference type="RefSeq" id="WP_406694472.1">
    <property type="nucleotide sequence ID" value="NZ_CP155447.1"/>
</dbReference>
<feature type="domain" description="ASPIC/UnbV" evidence="2">
    <location>
        <begin position="896"/>
        <end position="959"/>
    </location>
</feature>
<dbReference type="InterPro" id="IPR028994">
    <property type="entry name" value="Integrin_alpha_N"/>
</dbReference>
<dbReference type="PANTHER" id="PTHR16026:SF0">
    <property type="entry name" value="CARTILAGE ACIDIC PROTEIN 1"/>
    <property type="match status" value="1"/>
</dbReference>
<organism evidence="3">
    <name type="scientific">Singulisphaera sp. Ch08</name>
    <dbReference type="NCBI Taxonomy" id="3120278"/>
    <lineage>
        <taxon>Bacteria</taxon>
        <taxon>Pseudomonadati</taxon>
        <taxon>Planctomycetota</taxon>
        <taxon>Planctomycetia</taxon>
        <taxon>Isosphaerales</taxon>
        <taxon>Isosphaeraceae</taxon>
        <taxon>Singulisphaera</taxon>
    </lineage>
</organism>
<keyword evidence="1" id="KW-0732">Signal</keyword>
<dbReference type="InterPro" id="IPR011519">
    <property type="entry name" value="UnbV_ASPIC"/>
</dbReference>
<evidence type="ECO:0000256" key="1">
    <source>
        <dbReference type="ARBA" id="ARBA00022729"/>
    </source>
</evidence>
<dbReference type="PANTHER" id="PTHR16026">
    <property type="entry name" value="CARTILAGE ACIDIC PROTEIN 1"/>
    <property type="match status" value="1"/>
</dbReference>
<evidence type="ECO:0000313" key="3">
    <source>
        <dbReference type="EMBL" id="XBH01727.1"/>
    </source>
</evidence>
<reference evidence="3" key="1">
    <citation type="submission" date="2024-05" db="EMBL/GenBank/DDBJ databases">
        <title>Planctomycetes of the genus Singulisphaera possess chitinolytic capabilities.</title>
        <authorList>
            <person name="Ivanova A."/>
        </authorList>
    </citation>
    <scope>NUCLEOTIDE SEQUENCE</scope>
    <source>
        <strain evidence="3">Ch08T</strain>
    </source>
</reference>
<protein>
    <submittedName>
        <fullName evidence="3">FG-GAP-like repeat-containing protein</fullName>
    </submittedName>
</protein>
<evidence type="ECO:0000259" key="2">
    <source>
        <dbReference type="Pfam" id="PF07593"/>
    </source>
</evidence>
<dbReference type="Gene3D" id="1.25.40.10">
    <property type="entry name" value="Tetratricopeptide repeat domain"/>
    <property type="match status" value="1"/>
</dbReference>
<dbReference type="EMBL" id="CP155447">
    <property type="protein sequence ID" value="XBH01727.1"/>
    <property type="molecule type" value="Genomic_DNA"/>
</dbReference>
<dbReference type="Pfam" id="PF13517">
    <property type="entry name" value="FG-GAP_3"/>
    <property type="match status" value="2"/>
</dbReference>
<dbReference type="AlphaFoldDB" id="A0AAU7C9U7"/>
<name>A0AAU7C9U7_9BACT</name>
<dbReference type="SUPFAM" id="SSF69318">
    <property type="entry name" value="Integrin alpha N-terminal domain"/>
    <property type="match status" value="1"/>
</dbReference>
<dbReference type="SUPFAM" id="SSF48452">
    <property type="entry name" value="TPR-like"/>
    <property type="match status" value="1"/>
</dbReference>
<sequence length="981" mass="104701">MPKRLGVAAFVLIAGLILTRAGGWAIDSWRMQTALGRARQSVARGNFQEARAELEQILPRSSGDGEPAYLLGVCAAGMGQPDAAIEAWTRVPDRSPLACTAALRRGAAATDCGRFTVAEEALASAIRHGGEQAIEARERLLRLLWREARFGEVAGLIEDQWRDLVRAGRLSTPAAIDLLRGHLALDLETFPVDEVVRGLRVAAIEAPGDDRVRVGLARWALRAGRLDEAESLLAACGTQEPPDPVVWHARLDWARAAGRVNEARQALAKLPVGPFAKTDILAIRAWLAAQRNDNATERAALEELVALEPSDIKARERLAELVYQSGDLEGAARLRKTKTALDSALFRYQGHFKNDEFATRPLEMFRLADELGRRFERLALLTLAGRKSPADPAVRQALDLPALPGPPALTARPGQTLLDLLAGDLKTDAGRPKSPAPAQLVPRFTDAAEAVGLRFTFDSGATSICQLPEVMSGGVGLIDADGDGFLDVLALQGGPFPPRPDRRHGGDRLFHNRGDGRFEDVTNRSGLGDTGSGQGYSHGLAVGDYDNDGDADLLITRWREYTLYRNRGDGRFDDVTEKAGLGGDRDWPTSAAFADLDGDGDLDLYVCHYLKWDADHPRLCPNSSGTGYLSCDPRHFGALPDHVFRNDGGQFVDVTNEAVPTDHNGRGLGVVASDLDGDGQVDLFVANDGSANYFYRNLGGFRFEEVALSAGVACNAGGSFQAGMGTAVGDLDGDGKPDLLVTNFYGESTTYFSNLGQGMFTDRTGAVGLAAPSRSLLGFGIALFDANNDGFLDLATANGHVSDTRPAFPFAMPTQLLLGGGKSGRLTEVTGAAGPAWSVPRIGRGLAAGDLDNDGQVDVLVIDQAGPLAFFHNQTEKTGHFLTLGLSGAKSNRDSVGAVVTVRAGGRVRHAWRVGGGSYLSAADPRLHFGLGPATLVDEVIVRWPSGHLDRHHNLAADTGFLLREGCLIPQTLPGFPVGAR</sequence>
<gene>
    <name evidence="3" type="ORF">V5E97_25700</name>
</gene>
<proteinExistence type="predicted"/>
<dbReference type="Pfam" id="PF07593">
    <property type="entry name" value="UnbV_ASPIC"/>
    <property type="match status" value="1"/>
</dbReference>